<gene>
    <name evidence="3" type="ORF">PNOK_0787600</name>
</gene>
<reference evidence="3 4" key="1">
    <citation type="journal article" date="2017" name="Mol. Ecol.">
        <title>Comparative and population genomic landscape of Phellinus noxius: A hypervariable fungus causing root rot in trees.</title>
        <authorList>
            <person name="Chung C.L."/>
            <person name="Lee T.J."/>
            <person name="Akiba M."/>
            <person name="Lee H.H."/>
            <person name="Kuo T.H."/>
            <person name="Liu D."/>
            <person name="Ke H.M."/>
            <person name="Yokoi T."/>
            <person name="Roa M.B."/>
            <person name="Lu M.J."/>
            <person name="Chang Y.Y."/>
            <person name="Ann P.J."/>
            <person name="Tsai J.N."/>
            <person name="Chen C.Y."/>
            <person name="Tzean S.S."/>
            <person name="Ota Y."/>
            <person name="Hattori T."/>
            <person name="Sahashi N."/>
            <person name="Liou R.F."/>
            <person name="Kikuchi T."/>
            <person name="Tsai I.J."/>
        </authorList>
    </citation>
    <scope>NUCLEOTIDE SEQUENCE [LARGE SCALE GENOMIC DNA]</scope>
    <source>
        <strain evidence="3 4">FFPRI411160</strain>
    </source>
</reference>
<proteinExistence type="predicted"/>
<protein>
    <recommendedName>
        <fullName evidence="5">Ubiquitin 3 binding protein But2 C-terminal domain-containing protein</fullName>
    </recommendedName>
</protein>
<keyword evidence="2" id="KW-1133">Transmembrane helix</keyword>
<evidence type="ECO:0000256" key="1">
    <source>
        <dbReference type="SAM" id="MobiDB-lite"/>
    </source>
</evidence>
<dbReference type="AlphaFoldDB" id="A0A286U9N4"/>
<dbReference type="Proteomes" id="UP000217199">
    <property type="component" value="Unassembled WGS sequence"/>
</dbReference>
<dbReference type="STRING" id="2282107.A0A286U9N4"/>
<accession>A0A286U9N4</accession>
<dbReference type="InParanoid" id="A0A286U9N4"/>
<dbReference type="EMBL" id="NBII01000008">
    <property type="protein sequence ID" value="PAV16256.1"/>
    <property type="molecule type" value="Genomic_DNA"/>
</dbReference>
<feature type="compositionally biased region" description="Polar residues" evidence="1">
    <location>
        <begin position="1"/>
        <end position="11"/>
    </location>
</feature>
<keyword evidence="2" id="KW-0472">Membrane</keyword>
<evidence type="ECO:0000256" key="2">
    <source>
        <dbReference type="SAM" id="Phobius"/>
    </source>
</evidence>
<keyword evidence="4" id="KW-1185">Reference proteome</keyword>
<keyword evidence="2" id="KW-0812">Transmembrane</keyword>
<dbReference type="OrthoDB" id="61113at2759"/>
<evidence type="ECO:0000313" key="4">
    <source>
        <dbReference type="Proteomes" id="UP000217199"/>
    </source>
</evidence>
<evidence type="ECO:0000313" key="3">
    <source>
        <dbReference type="EMBL" id="PAV16256.1"/>
    </source>
</evidence>
<feature type="transmembrane region" description="Helical" evidence="2">
    <location>
        <begin position="32"/>
        <end position="53"/>
    </location>
</feature>
<organism evidence="3 4">
    <name type="scientific">Pyrrhoderma noxium</name>
    <dbReference type="NCBI Taxonomy" id="2282107"/>
    <lineage>
        <taxon>Eukaryota</taxon>
        <taxon>Fungi</taxon>
        <taxon>Dikarya</taxon>
        <taxon>Basidiomycota</taxon>
        <taxon>Agaricomycotina</taxon>
        <taxon>Agaricomycetes</taxon>
        <taxon>Hymenochaetales</taxon>
        <taxon>Hymenochaetaceae</taxon>
        <taxon>Pyrrhoderma</taxon>
    </lineage>
</organism>
<feature type="region of interest" description="Disordered" evidence="1">
    <location>
        <begin position="1"/>
        <end position="23"/>
    </location>
</feature>
<evidence type="ECO:0008006" key="5">
    <source>
        <dbReference type="Google" id="ProtNLM"/>
    </source>
</evidence>
<sequence length="289" mass="32231">MSSSTKYSPLSSDDGDTENNLKRRKVTSPPRLLTIALVLSLASSLASLVFLVLNAHAQWQIYLLIGGKSSSSNALGNEMPDPGMLERPSKYIGLDNLPSDVAHSALPNTLDVFPPLFQPVDHVHRKYVFPTDGHARFTFNGRISPGDHRVLLTDHITMIAQFRVHDYGMERCRIVSAIPGWDILQSLNQTLHLAGDTSHIEVWNLTTPSTELDEKTLSWATKPARRELITSFPVAENSTQTSDEFWCGPSGSLQTLEFLCTGIGCYIELWQDIYFKPRFGIYIQQSPSL</sequence>
<comment type="caution">
    <text evidence="3">The sequence shown here is derived from an EMBL/GenBank/DDBJ whole genome shotgun (WGS) entry which is preliminary data.</text>
</comment>
<name>A0A286U9N4_9AGAM</name>